<accession>A0ACC3NL81</accession>
<protein>
    <submittedName>
        <fullName evidence="1">Uncharacterized protein</fullName>
    </submittedName>
</protein>
<comment type="caution">
    <text evidence="1">The sequence shown here is derived from an EMBL/GenBank/DDBJ whole genome shotgun (WGS) entry which is preliminary data.</text>
</comment>
<organism evidence="1 2">
    <name type="scientific">Vermiconidia calcicola</name>
    <dbReference type="NCBI Taxonomy" id="1690605"/>
    <lineage>
        <taxon>Eukaryota</taxon>
        <taxon>Fungi</taxon>
        <taxon>Dikarya</taxon>
        <taxon>Ascomycota</taxon>
        <taxon>Pezizomycotina</taxon>
        <taxon>Dothideomycetes</taxon>
        <taxon>Dothideomycetidae</taxon>
        <taxon>Mycosphaerellales</taxon>
        <taxon>Extremaceae</taxon>
        <taxon>Vermiconidia</taxon>
    </lineage>
</organism>
<name>A0ACC3NL81_9PEZI</name>
<evidence type="ECO:0000313" key="2">
    <source>
        <dbReference type="Proteomes" id="UP001281147"/>
    </source>
</evidence>
<reference evidence="1" key="1">
    <citation type="submission" date="2023-07" db="EMBL/GenBank/DDBJ databases">
        <title>Black Yeasts Isolated from many extreme environments.</title>
        <authorList>
            <person name="Coleine C."/>
            <person name="Stajich J.E."/>
            <person name="Selbmann L."/>
        </authorList>
    </citation>
    <scope>NUCLEOTIDE SEQUENCE</scope>
    <source>
        <strain evidence="1">CCFEE 5714</strain>
    </source>
</reference>
<dbReference type="Proteomes" id="UP001281147">
    <property type="component" value="Unassembled WGS sequence"/>
</dbReference>
<keyword evidence="2" id="KW-1185">Reference proteome</keyword>
<gene>
    <name evidence="1" type="ORF">LTR37_005254</name>
</gene>
<evidence type="ECO:0000313" key="1">
    <source>
        <dbReference type="EMBL" id="KAK3718139.1"/>
    </source>
</evidence>
<proteinExistence type="predicted"/>
<dbReference type="EMBL" id="JAUTXU010000033">
    <property type="protein sequence ID" value="KAK3718139.1"/>
    <property type="molecule type" value="Genomic_DNA"/>
</dbReference>
<sequence length="883" mass="98161">MRGRSKFLLALTSLSLITSISAQAQLSTSNFEARLTAGSGVLRSLTSTLDLSFDFSPDDVFKYRDGPGQYHTGDLTFHYRSAGGTPWRFADTAALWQDVSSSSDGGSSHITTSLNPALPHVPETLNVTRTWQEVDGDLALSFTIRNHASEAFELGSLGMPIEFNNIFTNRTASETTEKCVFVEPYIGLNAGYAQVTRLTGTGPSLVVTPLTADSKFEGWQFLEEPEDVPLGYRIQTFEGNYAWQTHTLALAETEWKNAEPWNPPTSAILQPGRSVTVGLRFSVAGSVQEIESEVSDAGLPTVVGVLGYIVPPDLTAKLFVNSKQEISAISAYPAGSLQIVPCGQHDGRWKGYDVTVASSNAFGRVRLEITYGDDSVQAVHYWIAHSSPKALSEFGTFLTTEQWFTNRSDPFGRAPGVITYNRDTNDYVDQDNRTWIAGMSDEGGAGSFLAAGMKQYVWPDADEVAKLEQMVEEVVWGGLQLTSGNETYAVRKSLFFYEPELVPNYEYDPYFNWTVNPGQSWDKEAAYLIDRTYNYLLKAYNTVAFSVSNSSDGTPHTSYWHVGLMGVCVWGLLLSDLYAEGYTQQAEHMEDLMLARQRLWAGVPNPFGSEMAWDSTGEEGVYYWSRYFNDSATAQKTIEAIRGYMPTIPSWAYNGNVRRYWDFLYAGDIKLRGYERQIHHYGSGLNALQILDNYHRSKNPQSLEAINDLRVGYGGNQGPLSNIDEDGFGSMAFHGYPDRLIWDAYSRDYGPNFLGHVIGAATYLIDHPIFGWISFGGNVQAYSNNSQITVQPRDAVRKHIFIAEVSLWVEIDAGVIEQFALDTKSMEVVVNISSGSAQQVLLKWEQTAQQAGRPEMKLVSEGMKRRLDGWTVDTPATVRFFAT</sequence>